<evidence type="ECO:0008006" key="3">
    <source>
        <dbReference type="Google" id="ProtNLM"/>
    </source>
</evidence>
<sequence length="82" mass="8968">MTRLIKNLLALIVIAIGALWSLQGIGLIGGSFMTGQSQWLYIGIVTALVGWWDWPGRTRAAEPTRAECLVAGSDEIARRRSL</sequence>
<reference evidence="1 2" key="1">
    <citation type="submission" date="2024-06" db="EMBL/GenBank/DDBJ databases">
        <title>Genomic Encyclopedia of Type Strains, Phase IV (KMG-IV): sequencing the most valuable type-strain genomes for metagenomic binning, comparative biology and taxonomic classification.</title>
        <authorList>
            <person name="Goeker M."/>
        </authorList>
    </citation>
    <scope>NUCLEOTIDE SEQUENCE [LARGE SCALE GENOMIC DNA]</scope>
    <source>
        <strain evidence="1 2">DSM 100022</strain>
    </source>
</reference>
<name>A0ABV2GLP5_9HYPH</name>
<dbReference type="EMBL" id="JBEPMC010000003">
    <property type="protein sequence ID" value="MET3579092.1"/>
    <property type="molecule type" value="Genomic_DNA"/>
</dbReference>
<protein>
    <recommendedName>
        <fullName evidence="3">DUF378 domain-containing protein</fullName>
    </recommendedName>
</protein>
<proteinExistence type="predicted"/>
<gene>
    <name evidence="1" type="ORF">ABID19_002117</name>
</gene>
<comment type="caution">
    <text evidence="1">The sequence shown here is derived from an EMBL/GenBank/DDBJ whole genome shotgun (WGS) entry which is preliminary data.</text>
</comment>
<accession>A0ABV2GLP5</accession>
<keyword evidence="2" id="KW-1185">Reference proteome</keyword>
<evidence type="ECO:0000313" key="1">
    <source>
        <dbReference type="EMBL" id="MET3579092.1"/>
    </source>
</evidence>
<organism evidence="1 2">
    <name type="scientific">Mesorhizobium robiniae</name>
    <dbReference type="NCBI Taxonomy" id="559315"/>
    <lineage>
        <taxon>Bacteria</taxon>
        <taxon>Pseudomonadati</taxon>
        <taxon>Pseudomonadota</taxon>
        <taxon>Alphaproteobacteria</taxon>
        <taxon>Hyphomicrobiales</taxon>
        <taxon>Phyllobacteriaceae</taxon>
        <taxon>Mesorhizobium</taxon>
    </lineage>
</organism>
<evidence type="ECO:0000313" key="2">
    <source>
        <dbReference type="Proteomes" id="UP001549204"/>
    </source>
</evidence>
<dbReference type="Proteomes" id="UP001549204">
    <property type="component" value="Unassembled WGS sequence"/>
</dbReference>